<sequence>MSGAQPMAPAARPQGVRMLFQALSYLQYPAMVAGLVYAARPLFNGMQGVFDDWNYALLYAGVGVGMSSLQDPARAQNRISHRVWQDPQKGRLMLWLLSVEALVPIVVGMVGAYLATSTVLNQLSLGMVAFGLGMVGLLKTAIEMFDHHRLDRRPDVATPLAGERA</sequence>
<keyword evidence="1" id="KW-0472">Membrane</keyword>
<evidence type="ECO:0000313" key="2">
    <source>
        <dbReference type="EMBL" id="MDS9993911.1"/>
    </source>
</evidence>
<dbReference type="EMBL" id="JAQMHB010000001">
    <property type="protein sequence ID" value="MDS9993911.1"/>
    <property type="molecule type" value="Genomic_DNA"/>
</dbReference>
<evidence type="ECO:0000313" key="3">
    <source>
        <dbReference type="Proteomes" id="UP001260534"/>
    </source>
</evidence>
<gene>
    <name evidence="2" type="ORF">PNQ69_14110</name>
</gene>
<feature type="transmembrane region" description="Helical" evidence="1">
    <location>
        <begin position="122"/>
        <end position="142"/>
    </location>
</feature>
<organism evidence="2 3">
    <name type="scientific">Xanthomonas hawaiiensis</name>
    <dbReference type="NCBI Taxonomy" id="3003247"/>
    <lineage>
        <taxon>Bacteria</taxon>
        <taxon>Pseudomonadati</taxon>
        <taxon>Pseudomonadota</taxon>
        <taxon>Gammaproteobacteria</taxon>
        <taxon>Lysobacterales</taxon>
        <taxon>Lysobacteraceae</taxon>
        <taxon>Xanthomonas</taxon>
    </lineage>
</organism>
<protein>
    <submittedName>
        <fullName evidence="2">Uncharacterized protein</fullName>
    </submittedName>
</protein>
<comment type="caution">
    <text evidence="2">The sequence shown here is derived from an EMBL/GenBank/DDBJ whole genome shotgun (WGS) entry which is preliminary data.</text>
</comment>
<keyword evidence="1" id="KW-1133">Transmembrane helix</keyword>
<accession>A0ABU2I6Z6</accession>
<keyword evidence="1" id="KW-0812">Transmembrane</keyword>
<proteinExistence type="predicted"/>
<feature type="transmembrane region" description="Helical" evidence="1">
    <location>
        <begin position="92"/>
        <end position="116"/>
    </location>
</feature>
<dbReference type="RefSeq" id="WP_209230979.1">
    <property type="nucleotide sequence ID" value="NZ_JAGHXG010000011.1"/>
</dbReference>
<evidence type="ECO:0000256" key="1">
    <source>
        <dbReference type="SAM" id="Phobius"/>
    </source>
</evidence>
<dbReference type="Proteomes" id="UP001260534">
    <property type="component" value="Unassembled WGS sequence"/>
</dbReference>
<reference evidence="2 3" key="1">
    <citation type="submission" date="2023-01" db="EMBL/GenBank/DDBJ databases">
        <title>Xanthomonas hawaiianensis sp. nov. isolated from Araceae family in Hawaii.</title>
        <authorList>
            <person name="Chunag S.-C."/>
            <person name="Dobhal S."/>
            <person name="Alvarez A."/>
            <person name="Arif M."/>
        </authorList>
    </citation>
    <scope>NUCLEOTIDE SEQUENCE [LARGE SCALE GENOMIC DNA]</scope>
    <source>
        <strain evidence="2 3">A2111</strain>
    </source>
</reference>
<name>A0ABU2I6Z6_9XANT</name>
<keyword evidence="3" id="KW-1185">Reference proteome</keyword>